<gene>
    <name evidence="5" type="ORF">OZSIB_3292</name>
</gene>
<dbReference type="SUPFAM" id="SSF54106">
    <property type="entry name" value="LysM domain"/>
    <property type="match status" value="1"/>
</dbReference>
<dbReference type="Gene3D" id="2.30.30.40">
    <property type="entry name" value="SH3 Domains"/>
    <property type="match status" value="1"/>
</dbReference>
<comment type="caution">
    <text evidence="5">The sequence shown here is derived from an EMBL/GenBank/DDBJ whole genome shotgun (WGS) entry which is preliminary data.</text>
</comment>
<dbReference type="InterPro" id="IPR036779">
    <property type="entry name" value="LysM_dom_sf"/>
</dbReference>
<feature type="chain" id="PRO_5016562460" evidence="2">
    <location>
        <begin position="24"/>
        <end position="369"/>
    </location>
</feature>
<feature type="region of interest" description="Disordered" evidence="1">
    <location>
        <begin position="51"/>
        <end position="76"/>
    </location>
</feature>
<dbReference type="InterPro" id="IPR011055">
    <property type="entry name" value="Dup_hybrid_motif"/>
</dbReference>
<evidence type="ECO:0000313" key="5">
    <source>
        <dbReference type="EMBL" id="RCK80546.1"/>
    </source>
</evidence>
<dbReference type="PROSITE" id="PS51781">
    <property type="entry name" value="SH3B"/>
    <property type="match status" value="1"/>
</dbReference>
<dbReference type="GO" id="GO:0004222">
    <property type="term" value="F:metalloendopeptidase activity"/>
    <property type="evidence" value="ECO:0007669"/>
    <property type="project" value="TreeGrafter"/>
</dbReference>
<dbReference type="Pfam" id="PF01551">
    <property type="entry name" value="Peptidase_M23"/>
    <property type="match status" value="1"/>
</dbReference>
<evidence type="ECO:0000259" key="4">
    <source>
        <dbReference type="PROSITE" id="PS51782"/>
    </source>
</evidence>
<dbReference type="CDD" id="cd12797">
    <property type="entry name" value="M23_peptidase"/>
    <property type="match status" value="1"/>
</dbReference>
<dbReference type="InterPro" id="IPR016047">
    <property type="entry name" value="M23ase_b-sheet_dom"/>
</dbReference>
<evidence type="ECO:0000313" key="6">
    <source>
        <dbReference type="Proteomes" id="UP000252355"/>
    </source>
</evidence>
<dbReference type="InterPro" id="IPR018392">
    <property type="entry name" value="LysM"/>
</dbReference>
<dbReference type="PANTHER" id="PTHR21666:SF270">
    <property type="entry name" value="MUREIN HYDROLASE ACTIVATOR ENVC"/>
    <property type="match status" value="1"/>
</dbReference>
<dbReference type="SMART" id="SM00287">
    <property type="entry name" value="SH3b"/>
    <property type="match status" value="1"/>
</dbReference>
<dbReference type="Pfam" id="PF01476">
    <property type="entry name" value="LysM"/>
    <property type="match status" value="1"/>
</dbReference>
<dbReference type="Gene3D" id="2.70.70.10">
    <property type="entry name" value="Glucose Permease (Domain IIA)"/>
    <property type="match status" value="1"/>
</dbReference>
<protein>
    <submittedName>
        <fullName evidence="5">Peptidase, M23/M37 family</fullName>
    </submittedName>
</protein>
<dbReference type="EMBL" id="QOQW01000006">
    <property type="protein sequence ID" value="RCK80546.1"/>
    <property type="molecule type" value="Genomic_DNA"/>
</dbReference>
<dbReference type="PANTHER" id="PTHR21666">
    <property type="entry name" value="PEPTIDASE-RELATED"/>
    <property type="match status" value="1"/>
</dbReference>
<feature type="domain" description="SH3b" evidence="3">
    <location>
        <begin position="139"/>
        <end position="207"/>
    </location>
</feature>
<dbReference type="PROSITE" id="PS51782">
    <property type="entry name" value="LYSM"/>
    <property type="match status" value="1"/>
</dbReference>
<dbReference type="SUPFAM" id="SSF51261">
    <property type="entry name" value="Duplicated hybrid motif"/>
    <property type="match status" value="1"/>
</dbReference>
<dbReference type="InterPro" id="IPR050570">
    <property type="entry name" value="Cell_wall_metabolism_enzyme"/>
</dbReference>
<accession>A0A367ZR67</accession>
<dbReference type="Pfam" id="PF08239">
    <property type="entry name" value="SH3_3"/>
    <property type="match status" value="1"/>
</dbReference>
<sequence length="369" mass="39606">MRAMRAFITAALLIMLATGMAGATDPVSSSEETVKTTIEIDTDAPPEVIVPPPPGEETAVNPPSRTESAAPGKPTKYVVKPGDSLWDIATRYLGDGTRYFEIVEMNRHRYPSLTSNPNLIYAGWELDLPPDARDPSAGDESAYASPVEGTVRVGTSLNVRTSPWGTIIGSLHDGDKVSIIGENGDWYKISYNGQTAYVHANYVSTARKPAGQTPVRYPTNPTNDAVNAPPPVSPGEGRFGAPPCTPMPGRVSSEFGPRNIFGHTFHYGIDLPVPNGTRLNALGDGVVTAVGFEPGGGTFVKVRYDNGLESFYCHLQSYSVQRGQRVSMGQEIARSDNTGQWTTGPHLHMGIKRNGSYVNPRSIPGLPLP</sequence>
<dbReference type="SMART" id="SM00257">
    <property type="entry name" value="LysM"/>
    <property type="match status" value="1"/>
</dbReference>
<keyword evidence="2" id="KW-0732">Signal</keyword>
<dbReference type="Gene3D" id="3.10.350.10">
    <property type="entry name" value="LysM domain"/>
    <property type="match status" value="1"/>
</dbReference>
<dbReference type="AlphaFoldDB" id="A0A367ZR67"/>
<feature type="signal peptide" evidence="2">
    <location>
        <begin position="1"/>
        <end position="23"/>
    </location>
</feature>
<dbReference type="Proteomes" id="UP000252355">
    <property type="component" value="Unassembled WGS sequence"/>
</dbReference>
<proteinExistence type="predicted"/>
<name>A0A367ZR67_9BACT</name>
<dbReference type="SUPFAM" id="SSF50044">
    <property type="entry name" value="SH3-domain"/>
    <property type="match status" value="1"/>
</dbReference>
<evidence type="ECO:0000256" key="1">
    <source>
        <dbReference type="SAM" id="MobiDB-lite"/>
    </source>
</evidence>
<organism evidence="5 6">
    <name type="scientific">Candidatus Ozemobacter sibiricus</name>
    <dbReference type="NCBI Taxonomy" id="2268124"/>
    <lineage>
        <taxon>Bacteria</taxon>
        <taxon>Candidatus Ozemobacteria</taxon>
        <taxon>Candidatus Ozemobacterales</taxon>
        <taxon>Candidatus Ozemobacteraceae</taxon>
        <taxon>Candidatus Ozemobacter</taxon>
    </lineage>
</organism>
<evidence type="ECO:0000256" key="2">
    <source>
        <dbReference type="SAM" id="SignalP"/>
    </source>
</evidence>
<reference evidence="5 6" key="1">
    <citation type="submission" date="2018-05" db="EMBL/GenBank/DDBJ databases">
        <title>A metagenomic window into the 2 km-deep terrestrial subsurface aquifer revealed taxonomically and functionally diverse microbial community comprising novel uncultured bacterial lineages.</title>
        <authorList>
            <person name="Kadnikov V.V."/>
            <person name="Mardanov A.V."/>
            <person name="Beletsky A.V."/>
            <person name="Banks D."/>
            <person name="Pimenov N.V."/>
            <person name="Frank Y.A."/>
            <person name="Karnachuk O.V."/>
            <person name="Ravin N.V."/>
        </authorList>
    </citation>
    <scope>NUCLEOTIDE SEQUENCE [LARGE SCALE GENOMIC DNA]</scope>
    <source>
        <strain evidence="5">BY5</strain>
    </source>
</reference>
<dbReference type="InterPro" id="IPR036028">
    <property type="entry name" value="SH3-like_dom_sf"/>
</dbReference>
<dbReference type="InterPro" id="IPR003646">
    <property type="entry name" value="SH3-like_bac-type"/>
</dbReference>
<feature type="domain" description="LysM" evidence="4">
    <location>
        <begin position="75"/>
        <end position="128"/>
    </location>
</feature>
<evidence type="ECO:0000259" key="3">
    <source>
        <dbReference type="PROSITE" id="PS51781"/>
    </source>
</evidence>
<dbReference type="CDD" id="cd00118">
    <property type="entry name" value="LysM"/>
    <property type="match status" value="1"/>
</dbReference>